<dbReference type="InterPro" id="IPR011961">
    <property type="entry name" value="RimM"/>
</dbReference>
<evidence type="ECO:0000256" key="4">
    <source>
        <dbReference type="ARBA" id="ARBA00023186"/>
    </source>
</evidence>
<dbReference type="Gene3D" id="2.40.30.60">
    <property type="entry name" value="RimM"/>
    <property type="match status" value="1"/>
</dbReference>
<evidence type="ECO:0000259" key="5">
    <source>
        <dbReference type="Pfam" id="PF01782"/>
    </source>
</evidence>
<evidence type="ECO:0000256" key="2">
    <source>
        <dbReference type="ARBA" id="ARBA00022517"/>
    </source>
</evidence>
<dbReference type="Pfam" id="PF24986">
    <property type="entry name" value="PRC_RimM"/>
    <property type="match status" value="1"/>
</dbReference>
<keyword evidence="2" id="KW-0690">Ribosome biogenesis</keyword>
<evidence type="ECO:0000256" key="1">
    <source>
        <dbReference type="ARBA" id="ARBA00022490"/>
    </source>
</evidence>
<dbReference type="HAMAP" id="MF_00014">
    <property type="entry name" value="Ribosome_mat_RimM"/>
    <property type="match status" value="1"/>
</dbReference>
<keyword evidence="4" id="KW-0143">Chaperone</keyword>
<accession>A0A381X5F5</accession>
<dbReference type="PANTHER" id="PTHR33692:SF1">
    <property type="entry name" value="RIBOSOME MATURATION FACTOR RIMM"/>
    <property type="match status" value="1"/>
</dbReference>
<dbReference type="InterPro" id="IPR011033">
    <property type="entry name" value="PRC_barrel-like_sf"/>
</dbReference>
<dbReference type="Gene3D" id="2.30.30.240">
    <property type="entry name" value="PRC-barrel domain"/>
    <property type="match status" value="1"/>
</dbReference>
<dbReference type="SUPFAM" id="SSF50346">
    <property type="entry name" value="PRC-barrel domain"/>
    <property type="match status" value="1"/>
</dbReference>
<dbReference type="InterPro" id="IPR002676">
    <property type="entry name" value="RimM_N"/>
</dbReference>
<name>A0A381X5F5_9ZZZZ</name>
<reference evidence="7" key="1">
    <citation type="submission" date="2018-05" db="EMBL/GenBank/DDBJ databases">
        <authorList>
            <person name="Lanie J.A."/>
            <person name="Ng W.-L."/>
            <person name="Kazmierczak K.M."/>
            <person name="Andrzejewski T.M."/>
            <person name="Davidsen T.M."/>
            <person name="Wayne K.J."/>
            <person name="Tettelin H."/>
            <person name="Glass J.I."/>
            <person name="Rusch D."/>
            <person name="Podicherti R."/>
            <person name="Tsui H.-C.T."/>
            <person name="Winkler M.E."/>
        </authorList>
    </citation>
    <scope>NUCLEOTIDE SEQUENCE</scope>
</reference>
<gene>
    <name evidence="7" type="ORF">METZ01_LOCUS112724</name>
</gene>
<dbReference type="InterPro" id="IPR009000">
    <property type="entry name" value="Transl_B-barrel_sf"/>
</dbReference>
<keyword evidence="1" id="KW-0963">Cytoplasm</keyword>
<organism evidence="7">
    <name type="scientific">marine metagenome</name>
    <dbReference type="NCBI Taxonomy" id="408172"/>
    <lineage>
        <taxon>unclassified sequences</taxon>
        <taxon>metagenomes</taxon>
        <taxon>ecological metagenomes</taxon>
    </lineage>
</organism>
<dbReference type="Pfam" id="PF01782">
    <property type="entry name" value="RimM"/>
    <property type="match status" value="1"/>
</dbReference>
<dbReference type="AlphaFoldDB" id="A0A381X5F5"/>
<keyword evidence="3" id="KW-0698">rRNA processing</keyword>
<dbReference type="GO" id="GO:0043022">
    <property type="term" value="F:ribosome binding"/>
    <property type="evidence" value="ECO:0007669"/>
    <property type="project" value="InterPro"/>
</dbReference>
<dbReference type="EMBL" id="UINC01013953">
    <property type="protein sequence ID" value="SVA59870.1"/>
    <property type="molecule type" value="Genomic_DNA"/>
</dbReference>
<evidence type="ECO:0000313" key="7">
    <source>
        <dbReference type="EMBL" id="SVA59870.1"/>
    </source>
</evidence>
<evidence type="ECO:0000259" key="6">
    <source>
        <dbReference type="Pfam" id="PF24986"/>
    </source>
</evidence>
<dbReference type="SUPFAM" id="SSF50447">
    <property type="entry name" value="Translation proteins"/>
    <property type="match status" value="1"/>
</dbReference>
<dbReference type="GO" id="GO:0006364">
    <property type="term" value="P:rRNA processing"/>
    <property type="evidence" value="ECO:0007669"/>
    <property type="project" value="UniProtKB-KW"/>
</dbReference>
<dbReference type="NCBIfam" id="TIGR02273">
    <property type="entry name" value="16S_RimM"/>
    <property type="match status" value="1"/>
</dbReference>
<feature type="domain" description="RimM N-terminal" evidence="5">
    <location>
        <begin position="8"/>
        <end position="84"/>
    </location>
</feature>
<evidence type="ECO:0008006" key="8">
    <source>
        <dbReference type="Google" id="ProtNLM"/>
    </source>
</evidence>
<dbReference type="PANTHER" id="PTHR33692">
    <property type="entry name" value="RIBOSOME MATURATION FACTOR RIMM"/>
    <property type="match status" value="1"/>
</dbReference>
<protein>
    <recommendedName>
        <fullName evidence="8">RimM N-terminal domain-containing protein</fullName>
    </recommendedName>
</protein>
<evidence type="ECO:0000256" key="3">
    <source>
        <dbReference type="ARBA" id="ARBA00022552"/>
    </source>
</evidence>
<feature type="domain" description="Ribosome maturation factor RimM PRC barrel" evidence="6">
    <location>
        <begin position="97"/>
        <end position="165"/>
    </location>
</feature>
<proteinExistence type="inferred from homology"/>
<dbReference type="InterPro" id="IPR036976">
    <property type="entry name" value="RimM_N_sf"/>
</dbReference>
<dbReference type="InterPro" id="IPR056792">
    <property type="entry name" value="PRC_RimM"/>
</dbReference>
<dbReference type="GO" id="GO:0005840">
    <property type="term" value="C:ribosome"/>
    <property type="evidence" value="ECO:0007669"/>
    <property type="project" value="InterPro"/>
</dbReference>
<sequence>MDDDLVTVGIIRGVRGLRGQLRVESLSDFPERFSKGQSLQLNDMPREIVNVFNDKKGLIVELDGIDSREAAEKYRGCELKIDSQESGNLNSENSYFHHEIIGMAVLDENNTELGTVKEIIETGANDVYVVSNSIDKDILIPAISSVVGEVCVGSKTMRITLPKGLNTRN</sequence>